<keyword evidence="5 9" id="KW-1133">Transmembrane helix</keyword>
<evidence type="ECO:0000256" key="1">
    <source>
        <dbReference type="ARBA" id="ARBA00004141"/>
    </source>
</evidence>
<feature type="transmembrane region" description="Helical" evidence="9">
    <location>
        <begin position="83"/>
        <end position="103"/>
    </location>
</feature>
<evidence type="ECO:0000256" key="7">
    <source>
        <dbReference type="PIRNR" id="PIRNR002744"/>
    </source>
</evidence>
<feature type="transmembrane region" description="Helical" evidence="9">
    <location>
        <begin position="263"/>
        <end position="287"/>
    </location>
</feature>
<dbReference type="InterPro" id="IPR026030">
    <property type="entry name" value="Pur-cyt_permease_Fcy2/21/22"/>
</dbReference>
<comment type="caution">
    <text evidence="10">The sequence shown here is derived from an EMBL/GenBank/DDBJ whole genome shotgun (WGS) entry which is preliminary data.</text>
</comment>
<dbReference type="EMBL" id="BMGC01000007">
    <property type="protein sequence ID" value="GGB27891.1"/>
    <property type="molecule type" value="Genomic_DNA"/>
</dbReference>
<evidence type="ECO:0000256" key="2">
    <source>
        <dbReference type="ARBA" id="ARBA00008974"/>
    </source>
</evidence>
<feature type="transmembrane region" description="Helical" evidence="9">
    <location>
        <begin position="377"/>
        <end position="399"/>
    </location>
</feature>
<evidence type="ECO:0000256" key="3">
    <source>
        <dbReference type="ARBA" id="ARBA00022448"/>
    </source>
</evidence>
<comment type="similarity">
    <text evidence="2 7">Belongs to the purine-cytosine permease (2.A.39) family.</text>
</comment>
<evidence type="ECO:0000313" key="11">
    <source>
        <dbReference type="Proteomes" id="UP000621454"/>
    </source>
</evidence>
<evidence type="ECO:0000256" key="9">
    <source>
        <dbReference type="SAM" id="Phobius"/>
    </source>
</evidence>
<feature type="transmembrane region" description="Helical" evidence="9">
    <location>
        <begin position="299"/>
        <end position="324"/>
    </location>
</feature>
<feature type="transmembrane region" description="Helical" evidence="9">
    <location>
        <begin position="222"/>
        <end position="242"/>
    </location>
</feature>
<dbReference type="AlphaFoldDB" id="A0A916WTC2"/>
<feature type="transmembrane region" description="Helical" evidence="9">
    <location>
        <begin position="457"/>
        <end position="474"/>
    </location>
</feature>
<feature type="compositionally biased region" description="Low complexity" evidence="8">
    <location>
        <begin position="1"/>
        <end position="10"/>
    </location>
</feature>
<gene>
    <name evidence="10" type="ORF">GCM10011489_15100</name>
</gene>
<keyword evidence="3 7" id="KW-0813">Transport</keyword>
<evidence type="ECO:0000313" key="10">
    <source>
        <dbReference type="EMBL" id="GGB27891.1"/>
    </source>
</evidence>
<dbReference type="Gene3D" id="1.10.4160.10">
    <property type="entry name" value="Hydantoin permease"/>
    <property type="match status" value="1"/>
</dbReference>
<dbReference type="PANTHER" id="PTHR31806:SF1">
    <property type="entry name" value="PURINE-CYTOSINE PERMEASE FCY2-RELATED"/>
    <property type="match status" value="1"/>
</dbReference>
<evidence type="ECO:0000256" key="4">
    <source>
        <dbReference type="ARBA" id="ARBA00022692"/>
    </source>
</evidence>
<keyword evidence="4 9" id="KW-0812">Transmembrane</keyword>
<dbReference type="Proteomes" id="UP000621454">
    <property type="component" value="Unassembled WGS sequence"/>
</dbReference>
<sequence>MSTPTSTPPSDASVDQNPNGPDRPENAADSAVRTVEKRTIDHVPLDERHGRARDLFTVWFGSNIMLLTITTGALSTALFGLPIWAAVIAILIGNIVGGTVMALHAAQGPQMGVPQMLQTRAQFGSYGSLLVVVLVIFMYLGFFASNLVLGGQALGNATGLSTSTSIVIIGVISVVATIVGYRLIHTVTAILSVVAGGALLLSFIWILAVHGTPSGTWSGGSFAWAGFMSTVSVAALWQIAYAPYVSDYTRYMPRDTGVRAAFWGTYSGCVIGSVLPMLLGALVGSALPKADTLDGMGSLLHGISTGVFAIFAIGITATNAMNLYCGALSTITVGQTLFPKWKPQALGRAVVSIVLFAIALVPALISADDFLSNYENFLSVLLCVLIPWTAVNLVDYYLLRHGEYHIESLFARDGGHYGRFNWNAIACYFIGIAVQIPFLSTTMFTGPAAKSMDGVDISWIVGLVVICPLYYFLVKITGKATALESDTPVAA</sequence>
<protein>
    <submittedName>
        <fullName evidence="10">Allantoin permease</fullName>
    </submittedName>
</protein>
<dbReference type="CDD" id="cd11484">
    <property type="entry name" value="SLC-NCS1sbd_CobB-like"/>
    <property type="match status" value="1"/>
</dbReference>
<dbReference type="InterPro" id="IPR001248">
    <property type="entry name" value="Pur-cyt_permease"/>
</dbReference>
<reference evidence="10" key="1">
    <citation type="journal article" date="2014" name="Int. J. Syst. Evol. Microbiol.">
        <title>Complete genome sequence of Corynebacterium casei LMG S-19264T (=DSM 44701T), isolated from a smear-ripened cheese.</title>
        <authorList>
            <consortium name="US DOE Joint Genome Institute (JGI-PGF)"/>
            <person name="Walter F."/>
            <person name="Albersmeier A."/>
            <person name="Kalinowski J."/>
            <person name="Ruckert C."/>
        </authorList>
    </citation>
    <scope>NUCLEOTIDE SEQUENCE</scope>
    <source>
        <strain evidence="10">CGMCC 1.12827</strain>
    </source>
</reference>
<dbReference type="GO" id="GO:0005886">
    <property type="term" value="C:plasma membrane"/>
    <property type="evidence" value="ECO:0007669"/>
    <property type="project" value="TreeGrafter"/>
</dbReference>
<keyword evidence="6 7" id="KW-0472">Membrane</keyword>
<evidence type="ECO:0000256" key="5">
    <source>
        <dbReference type="ARBA" id="ARBA00022989"/>
    </source>
</evidence>
<comment type="subcellular location">
    <subcellularLocation>
        <location evidence="1">Membrane</location>
        <topology evidence="1">Multi-pass membrane protein</topology>
    </subcellularLocation>
</comment>
<dbReference type="PIRSF" id="PIRSF002744">
    <property type="entry name" value="Pur-cyt_permease"/>
    <property type="match status" value="1"/>
</dbReference>
<name>A0A916WTC2_9ACTN</name>
<evidence type="ECO:0000256" key="6">
    <source>
        <dbReference type="ARBA" id="ARBA00023136"/>
    </source>
</evidence>
<dbReference type="GO" id="GO:0022857">
    <property type="term" value="F:transmembrane transporter activity"/>
    <property type="evidence" value="ECO:0007669"/>
    <property type="project" value="InterPro"/>
</dbReference>
<feature type="transmembrane region" description="Helical" evidence="9">
    <location>
        <begin position="190"/>
        <end position="210"/>
    </location>
</feature>
<feature type="transmembrane region" description="Helical" evidence="9">
    <location>
        <begin position="164"/>
        <end position="183"/>
    </location>
</feature>
<feature type="transmembrane region" description="Helical" evidence="9">
    <location>
        <begin position="123"/>
        <end position="144"/>
    </location>
</feature>
<dbReference type="RefSeq" id="WP_188585970.1">
    <property type="nucleotide sequence ID" value="NZ_BMGC01000007.1"/>
</dbReference>
<organism evidence="10 11">
    <name type="scientific">Gordonia jinhuaensis</name>
    <dbReference type="NCBI Taxonomy" id="1517702"/>
    <lineage>
        <taxon>Bacteria</taxon>
        <taxon>Bacillati</taxon>
        <taxon>Actinomycetota</taxon>
        <taxon>Actinomycetes</taxon>
        <taxon>Mycobacteriales</taxon>
        <taxon>Gordoniaceae</taxon>
        <taxon>Gordonia</taxon>
    </lineage>
</organism>
<keyword evidence="11" id="KW-1185">Reference proteome</keyword>
<proteinExistence type="inferred from homology"/>
<dbReference type="PANTHER" id="PTHR31806">
    <property type="entry name" value="PURINE-CYTOSINE PERMEASE FCY2-RELATED"/>
    <property type="match status" value="1"/>
</dbReference>
<dbReference type="Pfam" id="PF02133">
    <property type="entry name" value="Transp_cyt_pur"/>
    <property type="match status" value="1"/>
</dbReference>
<evidence type="ECO:0000256" key="8">
    <source>
        <dbReference type="SAM" id="MobiDB-lite"/>
    </source>
</evidence>
<feature type="transmembrane region" description="Helical" evidence="9">
    <location>
        <begin position="420"/>
        <end position="445"/>
    </location>
</feature>
<accession>A0A916WTC2</accession>
<reference evidence="10" key="2">
    <citation type="submission" date="2020-09" db="EMBL/GenBank/DDBJ databases">
        <authorList>
            <person name="Sun Q."/>
            <person name="Zhou Y."/>
        </authorList>
    </citation>
    <scope>NUCLEOTIDE SEQUENCE</scope>
    <source>
        <strain evidence="10">CGMCC 1.12827</strain>
    </source>
</reference>
<feature type="region of interest" description="Disordered" evidence="8">
    <location>
        <begin position="1"/>
        <end position="32"/>
    </location>
</feature>
<feature type="transmembrane region" description="Helical" evidence="9">
    <location>
        <begin position="345"/>
        <end position="365"/>
    </location>
</feature>
<feature type="transmembrane region" description="Helical" evidence="9">
    <location>
        <begin position="55"/>
        <end position="77"/>
    </location>
</feature>